<dbReference type="AlphaFoldDB" id="G2XSK7"/>
<dbReference type="HOGENOM" id="CLU_2903914_0_0_1"/>
<protein>
    <submittedName>
        <fullName evidence="1">Uncharacterized protein</fullName>
    </submittedName>
</protein>
<sequence>MMGPQPPTPTSLNSITQWKPSHNNISMKVICYQSSSNSRNHNRLPQFLTTLEILSQREDLGV</sequence>
<evidence type="ECO:0000313" key="2">
    <source>
        <dbReference type="Proteomes" id="UP000008177"/>
    </source>
</evidence>
<reference evidence="2" key="1">
    <citation type="journal article" date="2011" name="PLoS Genet.">
        <title>Genomic analysis of the necrotrophic fungal pathogens Sclerotinia sclerotiorum and Botrytis cinerea.</title>
        <authorList>
            <person name="Amselem J."/>
            <person name="Cuomo C.A."/>
            <person name="van Kan J.A."/>
            <person name="Viaud M."/>
            <person name="Benito E.P."/>
            <person name="Couloux A."/>
            <person name="Coutinho P.M."/>
            <person name="de Vries R.P."/>
            <person name="Dyer P.S."/>
            <person name="Fillinger S."/>
            <person name="Fournier E."/>
            <person name="Gout L."/>
            <person name="Hahn M."/>
            <person name="Kohn L."/>
            <person name="Lapalu N."/>
            <person name="Plummer K.M."/>
            <person name="Pradier J.M."/>
            <person name="Quevillon E."/>
            <person name="Sharon A."/>
            <person name="Simon A."/>
            <person name="ten Have A."/>
            <person name="Tudzynski B."/>
            <person name="Tudzynski P."/>
            <person name="Wincker P."/>
            <person name="Andrew M."/>
            <person name="Anthouard V."/>
            <person name="Beever R.E."/>
            <person name="Beffa R."/>
            <person name="Benoit I."/>
            <person name="Bouzid O."/>
            <person name="Brault B."/>
            <person name="Chen Z."/>
            <person name="Choquer M."/>
            <person name="Collemare J."/>
            <person name="Cotton P."/>
            <person name="Danchin E.G."/>
            <person name="Da Silva C."/>
            <person name="Gautier A."/>
            <person name="Giraud C."/>
            <person name="Giraud T."/>
            <person name="Gonzalez C."/>
            <person name="Grossetete S."/>
            <person name="Guldener U."/>
            <person name="Henrissat B."/>
            <person name="Howlett B.J."/>
            <person name="Kodira C."/>
            <person name="Kretschmer M."/>
            <person name="Lappartient A."/>
            <person name="Leroch M."/>
            <person name="Levis C."/>
            <person name="Mauceli E."/>
            <person name="Neuveglise C."/>
            <person name="Oeser B."/>
            <person name="Pearson M."/>
            <person name="Poulain J."/>
            <person name="Poussereau N."/>
            <person name="Quesneville H."/>
            <person name="Rascle C."/>
            <person name="Schumacher J."/>
            <person name="Segurens B."/>
            <person name="Sexton A."/>
            <person name="Silva E."/>
            <person name="Sirven C."/>
            <person name="Soanes D.M."/>
            <person name="Talbot N.J."/>
            <person name="Templeton M."/>
            <person name="Yandava C."/>
            <person name="Yarden O."/>
            <person name="Zeng Q."/>
            <person name="Rollins J.A."/>
            <person name="Lebrun M.H."/>
            <person name="Dickman M."/>
        </authorList>
    </citation>
    <scope>NUCLEOTIDE SEQUENCE [LARGE SCALE GENOMIC DNA]</scope>
    <source>
        <strain evidence="2">T4</strain>
    </source>
</reference>
<dbReference type="Proteomes" id="UP000008177">
    <property type="component" value="Unplaced contigs"/>
</dbReference>
<dbReference type="InParanoid" id="G2XSK7"/>
<evidence type="ECO:0000313" key="1">
    <source>
        <dbReference type="EMBL" id="CCD43644.1"/>
    </source>
</evidence>
<name>G2XSK7_BOTF4</name>
<dbReference type="EMBL" id="FQ790261">
    <property type="protein sequence ID" value="CCD43644.1"/>
    <property type="molecule type" value="Genomic_DNA"/>
</dbReference>
<gene>
    <name evidence="1" type="ORF">BofuT4_uP064860.1</name>
</gene>
<organism evidence="1 2">
    <name type="scientific">Botryotinia fuckeliana (strain T4)</name>
    <name type="common">Noble rot fungus</name>
    <name type="synonym">Botrytis cinerea</name>
    <dbReference type="NCBI Taxonomy" id="999810"/>
    <lineage>
        <taxon>Eukaryota</taxon>
        <taxon>Fungi</taxon>
        <taxon>Dikarya</taxon>
        <taxon>Ascomycota</taxon>
        <taxon>Pezizomycotina</taxon>
        <taxon>Leotiomycetes</taxon>
        <taxon>Helotiales</taxon>
        <taxon>Sclerotiniaceae</taxon>
        <taxon>Botrytis</taxon>
    </lineage>
</organism>
<accession>G2XSK7</accession>
<proteinExistence type="predicted"/>